<name>A0A2S6CKD0_9PEZI</name>
<reference evidence="3" key="1">
    <citation type="journal article" date="2017" name="bioRxiv">
        <title>Conservation of a gene cluster reveals novel cercosporin biosynthetic mechanisms and extends production to the genus Colletotrichum.</title>
        <authorList>
            <person name="de Jonge R."/>
            <person name="Ebert M.K."/>
            <person name="Huitt-Roehl C.R."/>
            <person name="Pal P."/>
            <person name="Suttle J.C."/>
            <person name="Spanner R.E."/>
            <person name="Neubauer J.D."/>
            <person name="Jurick W.M.II."/>
            <person name="Stott K.A."/>
            <person name="Secor G.A."/>
            <person name="Thomma B.P.H.J."/>
            <person name="Van de Peer Y."/>
            <person name="Townsend C.A."/>
            <person name="Bolton M.D."/>
        </authorList>
    </citation>
    <scope>NUCLEOTIDE SEQUENCE [LARGE SCALE GENOMIC DNA]</scope>
    <source>
        <strain evidence="3">CBS538.71</strain>
    </source>
</reference>
<gene>
    <name evidence="2" type="ORF">CBER1_10127</name>
</gene>
<evidence type="ECO:0000313" key="2">
    <source>
        <dbReference type="EMBL" id="PPJ60196.1"/>
    </source>
</evidence>
<accession>A0A2S6CKD0</accession>
<protein>
    <submittedName>
        <fullName evidence="2">Uncharacterized protein</fullName>
    </submittedName>
</protein>
<sequence>MATIADIDSLILRDLLESLPQELYDYVYKLTFTAEKKIHVYTNSKAEIDTTLAALVQKLQTPTITLNESFPHLLHVDQASREHFATSYFGTSGSIFIKPLANTPVTKLSVITAEHFALMAKIYVTVTSRRLQLFIQQRMNEDDRFAPYRAQAVICLLEDTVQLIEAHAKLHKKGGAEQGEVDSGSVKETKNEDNGAEGVVASLWRLKGAAGTFDFCRPASLLGQFTYRREGRALVKDRYGAAPLMDDRTDEKNRGLDRCCWRLMLSFLFRPSTAPSP</sequence>
<feature type="region of interest" description="Disordered" evidence="1">
    <location>
        <begin position="174"/>
        <end position="193"/>
    </location>
</feature>
<dbReference type="AlphaFoldDB" id="A0A2S6CKD0"/>
<dbReference type="EMBL" id="PNEN01000300">
    <property type="protein sequence ID" value="PPJ60196.1"/>
    <property type="molecule type" value="Genomic_DNA"/>
</dbReference>
<keyword evidence="3" id="KW-1185">Reference proteome</keyword>
<evidence type="ECO:0000256" key="1">
    <source>
        <dbReference type="SAM" id="MobiDB-lite"/>
    </source>
</evidence>
<dbReference type="Proteomes" id="UP000237631">
    <property type="component" value="Unassembled WGS sequence"/>
</dbReference>
<evidence type="ECO:0000313" key="3">
    <source>
        <dbReference type="Proteomes" id="UP000237631"/>
    </source>
</evidence>
<comment type="caution">
    <text evidence="2">The sequence shown here is derived from an EMBL/GenBank/DDBJ whole genome shotgun (WGS) entry which is preliminary data.</text>
</comment>
<dbReference type="OrthoDB" id="3650741at2759"/>
<proteinExistence type="predicted"/>
<organism evidence="2 3">
    <name type="scientific">Cercospora berteroae</name>
    <dbReference type="NCBI Taxonomy" id="357750"/>
    <lineage>
        <taxon>Eukaryota</taxon>
        <taxon>Fungi</taxon>
        <taxon>Dikarya</taxon>
        <taxon>Ascomycota</taxon>
        <taxon>Pezizomycotina</taxon>
        <taxon>Dothideomycetes</taxon>
        <taxon>Dothideomycetidae</taxon>
        <taxon>Mycosphaerellales</taxon>
        <taxon>Mycosphaerellaceae</taxon>
        <taxon>Cercospora</taxon>
    </lineage>
</organism>